<reference evidence="4" key="1">
    <citation type="submission" date="2023-06" db="EMBL/GenBank/DDBJ databases">
        <title>Male Hemibagrus guttatus genome.</title>
        <authorList>
            <person name="Bian C."/>
        </authorList>
    </citation>
    <scope>NUCLEOTIDE SEQUENCE</scope>
    <source>
        <strain evidence="4">Male_cb2023</strain>
        <tissue evidence="4">Muscle</tissue>
    </source>
</reference>
<dbReference type="GO" id="GO:0006259">
    <property type="term" value="P:DNA metabolic process"/>
    <property type="evidence" value="ECO:0007669"/>
    <property type="project" value="UniProtKB-ARBA"/>
</dbReference>
<comment type="caution">
    <text evidence="4">The sequence shown here is derived from an EMBL/GenBank/DDBJ whole genome shotgun (WGS) entry which is preliminary data.</text>
</comment>
<dbReference type="SUPFAM" id="SSF53098">
    <property type="entry name" value="Ribonuclease H-like"/>
    <property type="match status" value="2"/>
</dbReference>
<evidence type="ECO:0000313" key="5">
    <source>
        <dbReference type="Proteomes" id="UP001274896"/>
    </source>
</evidence>
<comment type="similarity">
    <text evidence="1">Belongs to the beta type-B retroviral polymerase family. HERV class-II K(HML-2) pol subfamily.</text>
</comment>
<dbReference type="InterPro" id="IPR012337">
    <property type="entry name" value="RNaseH-like_sf"/>
</dbReference>
<feature type="domain" description="Reverse transcriptase" evidence="3">
    <location>
        <begin position="5"/>
        <end position="70"/>
    </location>
</feature>
<accession>A0AAE0QZY8</accession>
<dbReference type="InterPro" id="IPR043128">
    <property type="entry name" value="Rev_trsase/Diguanyl_cyclase"/>
</dbReference>
<dbReference type="Gene3D" id="3.30.420.10">
    <property type="entry name" value="Ribonuclease H-like superfamily/Ribonuclease H"/>
    <property type="match status" value="2"/>
</dbReference>
<sequence>IREGDEWKTAFHTTRGHYEYLLMPFGPTDAPAVFQALINEVFQDMLNRNIIGYIDDILIYSTSFDEHMDLSKVHAVTEWPEPTTVKELQRFLGFANFYRRFIKNYSMVATLLTSLLKGKPKRLTWNELAREAFIRLTLPRRPYCGTLTPTYCSKSSKVDALSQQFKTMKPPPNPEPILSQTAILAPVQWNLVEELTPWSLHRLPALLKRFWWASLRQDMEDFIRSSATCIQSRVSCQLPEGLLEPLPVPQRPWSHLSMDFLTDLPSSRGFTTVMVVINQFSKASFLEVDSHEGITPSTTVCGNSLPTCISQFRITGGHIGALSLRPGCGERSAIGWALNISLSSSYHPQSNGQAEHLNQEIERFLRTYCSREQQRWSEFLPWAEYAQNSLTYTPFQCVLGYQPPLFPWSDKPSNVPAVAEWARLSQEVGTSSRGQ</sequence>
<dbReference type="Gene3D" id="3.30.70.270">
    <property type="match status" value="2"/>
</dbReference>
<dbReference type="InterPro" id="IPR000477">
    <property type="entry name" value="RT_dom"/>
</dbReference>
<evidence type="ECO:0000313" key="4">
    <source>
        <dbReference type="EMBL" id="KAK3538189.1"/>
    </source>
</evidence>
<evidence type="ECO:0000256" key="1">
    <source>
        <dbReference type="ARBA" id="ARBA00010879"/>
    </source>
</evidence>
<dbReference type="EC" id="3.1.26.4" evidence="2"/>
<gene>
    <name evidence="4" type="ORF">QTP70_032943</name>
</gene>
<evidence type="ECO:0000256" key="2">
    <source>
        <dbReference type="ARBA" id="ARBA00012180"/>
    </source>
</evidence>
<dbReference type="InterPro" id="IPR050951">
    <property type="entry name" value="Retrovirus_Pol_polyprotein"/>
</dbReference>
<dbReference type="EMBL" id="JAUCMX010000008">
    <property type="protein sequence ID" value="KAK3538189.1"/>
    <property type="molecule type" value="Genomic_DNA"/>
</dbReference>
<dbReference type="CDD" id="cd01647">
    <property type="entry name" value="RT_LTR"/>
    <property type="match status" value="1"/>
</dbReference>
<proteinExistence type="inferred from homology"/>
<dbReference type="SUPFAM" id="SSF56672">
    <property type="entry name" value="DNA/RNA polymerases"/>
    <property type="match status" value="1"/>
</dbReference>
<dbReference type="Proteomes" id="UP001274896">
    <property type="component" value="Unassembled WGS sequence"/>
</dbReference>
<dbReference type="InterPro" id="IPR036397">
    <property type="entry name" value="RNaseH_sf"/>
</dbReference>
<name>A0AAE0QZY8_9TELE</name>
<dbReference type="InterPro" id="IPR043502">
    <property type="entry name" value="DNA/RNA_pol_sf"/>
</dbReference>
<dbReference type="Gene3D" id="3.10.10.10">
    <property type="entry name" value="HIV Type 1 Reverse Transcriptase, subunit A, domain 1"/>
    <property type="match status" value="1"/>
</dbReference>
<keyword evidence="5" id="KW-1185">Reference proteome</keyword>
<dbReference type="GO" id="GO:0003676">
    <property type="term" value="F:nucleic acid binding"/>
    <property type="evidence" value="ECO:0007669"/>
    <property type="project" value="InterPro"/>
</dbReference>
<dbReference type="GO" id="GO:0004523">
    <property type="term" value="F:RNA-DNA hybrid ribonuclease activity"/>
    <property type="evidence" value="ECO:0007669"/>
    <property type="project" value="UniProtKB-EC"/>
</dbReference>
<organism evidence="4 5">
    <name type="scientific">Hemibagrus guttatus</name>
    <dbReference type="NCBI Taxonomy" id="175788"/>
    <lineage>
        <taxon>Eukaryota</taxon>
        <taxon>Metazoa</taxon>
        <taxon>Chordata</taxon>
        <taxon>Craniata</taxon>
        <taxon>Vertebrata</taxon>
        <taxon>Euteleostomi</taxon>
        <taxon>Actinopterygii</taxon>
        <taxon>Neopterygii</taxon>
        <taxon>Teleostei</taxon>
        <taxon>Ostariophysi</taxon>
        <taxon>Siluriformes</taxon>
        <taxon>Bagridae</taxon>
        <taxon>Hemibagrus</taxon>
    </lineage>
</organism>
<feature type="non-terminal residue" evidence="4">
    <location>
        <position position="435"/>
    </location>
</feature>
<dbReference type="PANTHER" id="PTHR37984:SF5">
    <property type="entry name" value="PROTEIN NYNRIN-LIKE"/>
    <property type="match status" value="1"/>
</dbReference>
<dbReference type="PANTHER" id="PTHR37984">
    <property type="entry name" value="PROTEIN CBG26694"/>
    <property type="match status" value="1"/>
</dbReference>
<protein>
    <recommendedName>
        <fullName evidence="2">ribonuclease H</fullName>
        <ecNumber evidence="2">3.1.26.4</ecNumber>
    </recommendedName>
</protein>
<dbReference type="AlphaFoldDB" id="A0AAE0QZY8"/>
<dbReference type="Pfam" id="PF00078">
    <property type="entry name" value="RVT_1"/>
    <property type="match status" value="1"/>
</dbReference>
<dbReference type="FunFam" id="3.30.70.270:FF:000020">
    <property type="entry name" value="Transposon Tf2-6 polyprotein-like Protein"/>
    <property type="match status" value="1"/>
</dbReference>
<evidence type="ECO:0000259" key="3">
    <source>
        <dbReference type="Pfam" id="PF00078"/>
    </source>
</evidence>